<organism evidence="1 2">
    <name type="scientific">Schaedlerella arabinosiphila</name>
    <dbReference type="NCBI Taxonomy" id="2044587"/>
    <lineage>
        <taxon>Bacteria</taxon>
        <taxon>Bacillati</taxon>
        <taxon>Bacillota</taxon>
        <taxon>Clostridia</taxon>
        <taxon>Lachnospirales</taxon>
        <taxon>Lachnospiraceae</taxon>
        <taxon>Schaedlerella</taxon>
    </lineage>
</organism>
<gene>
    <name evidence="1" type="ORF">EBB54_00315</name>
</gene>
<dbReference type="Proteomes" id="UP000274920">
    <property type="component" value="Unassembled WGS sequence"/>
</dbReference>
<proteinExistence type="predicted"/>
<sequence length="325" mass="37960">MDQRPQRHSKEELTQIIESFLSTYGRVQVDIMFVRKMPGKPKTYKTYMLECDKASVKEMLIGTLDYMIQEIGRRSMEEYDLELSRDAVVQYVEKSHVLHSDAVLGSITQQLNQENTLNQDVDFDKLNFLVIQLFRPGDGEKLLLFKKHIRNAASLKTKTVRFSFNGREFRPFTDRILTIGSNAEAFLIDGFYYILNRDKFNSMFDYKDAFLNVVEEHTKAIVDTNMITNAQEFIDQCKNDGRYLPRLTKAILGKGFKNLVEYRSKLNRIKKEYGLNIELTDDEKIVYSRPEDTPEILNLLMDHYVISALTEHRMLAKAIEKYEIG</sequence>
<dbReference type="EMBL" id="RHJS01000001">
    <property type="protein sequence ID" value="RRK36943.1"/>
    <property type="molecule type" value="Genomic_DNA"/>
</dbReference>
<accession>A0A426DSH7</accession>
<protein>
    <submittedName>
        <fullName evidence="1">DUF4868 domain-containing protein</fullName>
    </submittedName>
</protein>
<dbReference type="InterPro" id="IPR032359">
    <property type="entry name" value="KwaB-like"/>
</dbReference>
<reference evidence="1" key="1">
    <citation type="submission" date="2018-10" db="EMBL/GenBank/DDBJ databases">
        <title>Schaedlerella arabinophila gen. nov. sp. nov., isolated from the mouse intestinal tract and comparative analysis with the genome of the closely related altered Schaedler flora strain ASF502.</title>
        <authorList>
            <person name="Miyake S."/>
            <person name="Soh M."/>
            <person name="Seedorf H."/>
        </authorList>
    </citation>
    <scope>NUCLEOTIDE SEQUENCE [LARGE SCALE GENOMIC DNA]</scope>
    <source>
        <strain evidence="1">DSM 106076</strain>
    </source>
</reference>
<name>A0A426DSH7_9FIRM</name>
<dbReference type="Pfam" id="PF16162">
    <property type="entry name" value="KwaB"/>
    <property type="match status" value="1"/>
</dbReference>
<keyword evidence="2" id="KW-1185">Reference proteome</keyword>
<evidence type="ECO:0000313" key="2">
    <source>
        <dbReference type="Proteomes" id="UP000274920"/>
    </source>
</evidence>
<dbReference type="RefSeq" id="WP_125125884.1">
    <property type="nucleotide sequence ID" value="NZ_RHJS01000001.1"/>
</dbReference>
<dbReference type="AlphaFoldDB" id="A0A426DSH7"/>
<evidence type="ECO:0000313" key="1">
    <source>
        <dbReference type="EMBL" id="RRK36943.1"/>
    </source>
</evidence>
<comment type="caution">
    <text evidence="1">The sequence shown here is derived from an EMBL/GenBank/DDBJ whole genome shotgun (WGS) entry which is preliminary data.</text>
</comment>